<evidence type="ECO:0000313" key="2">
    <source>
        <dbReference type="Proteomes" id="UP001177260"/>
    </source>
</evidence>
<organism evidence="1 2">
    <name type="scientific">Aspergillus melleus</name>
    <dbReference type="NCBI Taxonomy" id="138277"/>
    <lineage>
        <taxon>Eukaryota</taxon>
        <taxon>Fungi</taxon>
        <taxon>Dikarya</taxon>
        <taxon>Ascomycota</taxon>
        <taxon>Pezizomycotina</taxon>
        <taxon>Eurotiomycetes</taxon>
        <taxon>Eurotiomycetidae</taxon>
        <taxon>Eurotiales</taxon>
        <taxon>Aspergillaceae</taxon>
        <taxon>Aspergillus</taxon>
        <taxon>Aspergillus subgen. Circumdati</taxon>
    </lineage>
</organism>
<gene>
    <name evidence="1" type="ORF">N8T08_000968</name>
</gene>
<dbReference type="Proteomes" id="UP001177260">
    <property type="component" value="Unassembled WGS sequence"/>
</dbReference>
<name>A0ACC3BAT4_9EURO</name>
<protein>
    <submittedName>
        <fullName evidence="1">Uncharacterized protein</fullName>
    </submittedName>
</protein>
<accession>A0ACC3BAT4</accession>
<proteinExistence type="predicted"/>
<evidence type="ECO:0000313" key="1">
    <source>
        <dbReference type="EMBL" id="KAK1147626.1"/>
    </source>
</evidence>
<dbReference type="EMBL" id="JAOPJF010000011">
    <property type="protein sequence ID" value="KAK1147626.1"/>
    <property type="molecule type" value="Genomic_DNA"/>
</dbReference>
<keyword evidence="2" id="KW-1185">Reference proteome</keyword>
<comment type="caution">
    <text evidence="1">The sequence shown here is derived from an EMBL/GenBank/DDBJ whole genome shotgun (WGS) entry which is preliminary data.</text>
</comment>
<reference evidence="1 2" key="1">
    <citation type="journal article" date="2023" name="ACS Omega">
        <title>Identification of the Neoaspergillic Acid Biosynthesis Gene Cluster by Establishing an In Vitro CRISPR-Ribonucleoprotein Genetic System in Aspergillus melleus.</title>
        <authorList>
            <person name="Yuan B."/>
            <person name="Grau M.F."/>
            <person name="Murata R.M."/>
            <person name="Torok T."/>
            <person name="Venkateswaran K."/>
            <person name="Stajich J.E."/>
            <person name="Wang C.C.C."/>
        </authorList>
    </citation>
    <scope>NUCLEOTIDE SEQUENCE [LARGE SCALE GENOMIC DNA]</scope>
    <source>
        <strain evidence="1 2">IMV 1140</strain>
    </source>
</reference>
<sequence>MSTTLESRNFDLDWTFDAVSSLAAVEPNLLAKPLDLDDLQLVEFDMPDLQDFAGHLSPMSQGSLQSPTNVTPRSTGFPHNANAFSQYRETHSIAPQRSTQQCMSWDLAGYSPAIPTNACTNPKNNHHLPGRNILGHSINCTELLPDNASVTVVEGVGEMKKVQTKSKSSQAKVFKCRWVGCLEKRNHFRREVELMRHIKTIHVSPQAYQCDECNMFFNRRDNLEAHARRVHQARG</sequence>